<accession>A0AC11DGK3</accession>
<sequence length="172" mass="18773">MRNKFVYSCGIKICTSGFDKLLESIFCLLSLQKVVKTLGEAVVNQRKVRGMWRMRPNFTAQVIPLLKHWLCDMQSGSVMGRTRPPLLTSAKAGVGFSVHLIGLLSIFLRCDGFTGIQKAVVRQMGSGPPVTMTFSGASLALGRALELLGSTTELVVTSCHIQSTCHRTSQPD</sequence>
<proteinExistence type="predicted"/>
<reference evidence="1" key="3">
    <citation type="submission" date="2025-09" db="UniProtKB">
        <authorList>
            <consortium name="Ensembl"/>
        </authorList>
    </citation>
    <scope>IDENTIFICATION</scope>
</reference>
<evidence type="ECO:0000313" key="1">
    <source>
        <dbReference type="Ensembl" id="ENSOARP00020044439.1"/>
    </source>
</evidence>
<dbReference type="Ensembl" id="ENSOART00020053034.1">
    <property type="protein sequence ID" value="ENSOARP00020044439.1"/>
    <property type="gene ID" value="ENSOARG00020037597.1"/>
</dbReference>
<reference evidence="1" key="1">
    <citation type="submission" date="2020-11" db="EMBL/GenBank/DDBJ databases">
        <authorList>
            <person name="Davenport K.M."/>
            <person name="Bickhart D.M."/>
            <person name="Smith T.P.L."/>
            <person name="Murdoch B.M."/>
            <person name="Rosen B.D."/>
        </authorList>
    </citation>
    <scope>NUCLEOTIDE SEQUENCE [LARGE SCALE GENOMIC DNA]</scope>
    <source>
        <strain evidence="1">OAR_USU_Benz2616</strain>
    </source>
</reference>
<name>A0AC11DGK3_SHEEP</name>
<organism evidence="1">
    <name type="scientific">Ovis aries</name>
    <name type="common">Sheep</name>
    <dbReference type="NCBI Taxonomy" id="9940"/>
    <lineage>
        <taxon>Eukaryota</taxon>
        <taxon>Metazoa</taxon>
        <taxon>Chordata</taxon>
        <taxon>Craniata</taxon>
        <taxon>Vertebrata</taxon>
        <taxon>Euteleostomi</taxon>
        <taxon>Mammalia</taxon>
        <taxon>Eutheria</taxon>
        <taxon>Laurasiatheria</taxon>
        <taxon>Artiodactyla</taxon>
        <taxon>Ruminantia</taxon>
        <taxon>Pecora</taxon>
        <taxon>Bovidae</taxon>
        <taxon>Caprinae</taxon>
        <taxon>Ovis</taxon>
    </lineage>
</organism>
<protein>
    <submittedName>
        <fullName evidence="1">Uncharacterized protein</fullName>
    </submittedName>
</protein>
<reference evidence="1" key="2">
    <citation type="submission" date="2025-08" db="UniProtKB">
        <authorList>
            <consortium name="Ensembl"/>
        </authorList>
    </citation>
    <scope>IDENTIFICATION</scope>
</reference>